<dbReference type="OrthoDB" id="241095at2"/>
<dbReference type="EMBL" id="PUHZ01000020">
    <property type="protein sequence ID" value="PQO44402.1"/>
    <property type="molecule type" value="Genomic_DNA"/>
</dbReference>
<evidence type="ECO:0000259" key="2">
    <source>
        <dbReference type="Pfam" id="PF07596"/>
    </source>
</evidence>
<name>A0A2S8GIW5_9BACT</name>
<feature type="transmembrane region" description="Helical" evidence="1">
    <location>
        <begin position="40"/>
        <end position="61"/>
    </location>
</feature>
<dbReference type="AlphaFoldDB" id="A0A2S8GIW5"/>
<protein>
    <submittedName>
        <fullName evidence="3">Prepilin-type cleavage/methylation domain-containing protein</fullName>
    </submittedName>
</protein>
<dbReference type="InterPro" id="IPR011453">
    <property type="entry name" value="DUF1559"/>
</dbReference>
<dbReference type="NCBIfam" id="TIGR04294">
    <property type="entry name" value="pre_pil_HX9DG"/>
    <property type="match status" value="1"/>
</dbReference>
<dbReference type="PROSITE" id="PS00409">
    <property type="entry name" value="PROKAR_NTER_METHYL"/>
    <property type="match status" value="1"/>
</dbReference>
<evidence type="ECO:0000313" key="4">
    <source>
        <dbReference type="Proteomes" id="UP000237819"/>
    </source>
</evidence>
<keyword evidence="1" id="KW-1133">Transmembrane helix</keyword>
<dbReference type="InterPro" id="IPR027558">
    <property type="entry name" value="Pre_pil_HX9DG_C"/>
</dbReference>
<reference evidence="3 4" key="1">
    <citation type="submission" date="2018-02" db="EMBL/GenBank/DDBJ databases">
        <title>Comparative genomes isolates from brazilian mangrove.</title>
        <authorList>
            <person name="Araujo J.E."/>
            <person name="Taketani R.G."/>
            <person name="Silva M.C.P."/>
            <person name="Loureco M.V."/>
            <person name="Andreote F.D."/>
        </authorList>
    </citation>
    <scope>NUCLEOTIDE SEQUENCE [LARGE SCALE GENOMIC DNA]</scope>
    <source>
        <strain evidence="3 4">Nap-Phe MGV</strain>
    </source>
</reference>
<evidence type="ECO:0000313" key="3">
    <source>
        <dbReference type="EMBL" id="PQO44402.1"/>
    </source>
</evidence>
<gene>
    <name evidence="3" type="ORF">C5Y93_20375</name>
</gene>
<sequence>MTSSSPSFVQSSLLSLGRNLSIFPCGTSYRSRRSTRGFTLVELLVVIAIIGVLIALLLPAVQQAREAARRMQCSNNLKQMGLALHNYVDTYGKLPASSRGYGGCVGNAVDGEIKNANGIVALLPFMEQGAVYDLFNHKEAYSVNPGSYQRATGTVVGDPATNGNAQAAEIELQMLLCPSDNNPAKGRCAGSAYGPASGFSGAATNYDFIVNCGLEFGTCNGYASTAGNTKRMFGADVNTKFGDVLDGLSNTFMMGETTKYHVNGGAFAWAYRGWVMTGIDPHYSAQNGGINVWHQPWITSTWQSPPFVPIRGRARSWWVPAASLHPGGCHFLMGDGSVHFVQETIDKPTLLNLSVMSDGQVVLLP</sequence>
<dbReference type="Pfam" id="PF07596">
    <property type="entry name" value="SBP_bac_10"/>
    <property type="match status" value="1"/>
</dbReference>
<dbReference type="PANTHER" id="PTHR30093">
    <property type="entry name" value="GENERAL SECRETION PATHWAY PROTEIN G"/>
    <property type="match status" value="1"/>
</dbReference>
<organism evidence="3 4">
    <name type="scientific">Blastopirellula marina</name>
    <dbReference type="NCBI Taxonomy" id="124"/>
    <lineage>
        <taxon>Bacteria</taxon>
        <taxon>Pseudomonadati</taxon>
        <taxon>Planctomycetota</taxon>
        <taxon>Planctomycetia</taxon>
        <taxon>Pirellulales</taxon>
        <taxon>Pirellulaceae</taxon>
        <taxon>Blastopirellula</taxon>
    </lineage>
</organism>
<accession>A0A2S8GIW5</accession>
<dbReference type="PANTHER" id="PTHR30093:SF2">
    <property type="entry name" value="TYPE II SECRETION SYSTEM PROTEIN H"/>
    <property type="match status" value="1"/>
</dbReference>
<keyword evidence="1" id="KW-0472">Membrane</keyword>
<evidence type="ECO:0000256" key="1">
    <source>
        <dbReference type="SAM" id="Phobius"/>
    </source>
</evidence>
<dbReference type="SUPFAM" id="SSF54523">
    <property type="entry name" value="Pili subunits"/>
    <property type="match status" value="1"/>
</dbReference>
<dbReference type="Gene3D" id="3.30.700.10">
    <property type="entry name" value="Glycoprotein, Type 4 Pilin"/>
    <property type="match status" value="1"/>
</dbReference>
<proteinExistence type="predicted"/>
<dbReference type="Proteomes" id="UP000237819">
    <property type="component" value="Unassembled WGS sequence"/>
</dbReference>
<dbReference type="NCBIfam" id="TIGR02532">
    <property type="entry name" value="IV_pilin_GFxxxE"/>
    <property type="match status" value="1"/>
</dbReference>
<dbReference type="InterPro" id="IPR012902">
    <property type="entry name" value="N_methyl_site"/>
</dbReference>
<comment type="caution">
    <text evidence="3">The sequence shown here is derived from an EMBL/GenBank/DDBJ whole genome shotgun (WGS) entry which is preliminary data.</text>
</comment>
<dbReference type="Pfam" id="PF07963">
    <property type="entry name" value="N_methyl"/>
    <property type="match status" value="1"/>
</dbReference>
<feature type="domain" description="DUF1559" evidence="2">
    <location>
        <begin position="62"/>
        <end position="347"/>
    </location>
</feature>
<dbReference type="InterPro" id="IPR045584">
    <property type="entry name" value="Pilin-like"/>
</dbReference>
<keyword evidence="1" id="KW-0812">Transmembrane</keyword>